<accession>A0A2P8GE89</accession>
<dbReference type="GO" id="GO:0016810">
    <property type="term" value="F:hydrolase activity, acting on carbon-nitrogen (but not peptide) bonds"/>
    <property type="evidence" value="ECO:0007669"/>
    <property type="project" value="InterPro"/>
</dbReference>
<evidence type="ECO:0000313" key="1">
    <source>
        <dbReference type="EMBL" id="PSL32260.1"/>
    </source>
</evidence>
<dbReference type="EMBL" id="PYGK01000004">
    <property type="protein sequence ID" value="PSL32260.1"/>
    <property type="molecule type" value="Genomic_DNA"/>
</dbReference>
<organism evidence="1 2">
    <name type="scientific">Chitinophaga ginsengisoli</name>
    <dbReference type="NCBI Taxonomy" id="363837"/>
    <lineage>
        <taxon>Bacteria</taxon>
        <taxon>Pseudomonadati</taxon>
        <taxon>Bacteroidota</taxon>
        <taxon>Chitinophagia</taxon>
        <taxon>Chitinophagales</taxon>
        <taxon>Chitinophagaceae</taxon>
        <taxon>Chitinophaga</taxon>
    </lineage>
</organism>
<dbReference type="Gene3D" id="2.30.40.10">
    <property type="entry name" value="Urease, subunit C, domain 1"/>
    <property type="match status" value="1"/>
</dbReference>
<name>A0A2P8GE89_9BACT</name>
<dbReference type="InterPro" id="IPR011059">
    <property type="entry name" value="Metal-dep_hydrolase_composite"/>
</dbReference>
<dbReference type="AlphaFoldDB" id="A0A2P8GE89"/>
<reference evidence="1 2" key="1">
    <citation type="submission" date="2018-03" db="EMBL/GenBank/DDBJ databases">
        <title>Genomic Encyclopedia of Archaeal and Bacterial Type Strains, Phase II (KMG-II): from individual species to whole genera.</title>
        <authorList>
            <person name="Goeker M."/>
        </authorList>
    </citation>
    <scope>NUCLEOTIDE SEQUENCE [LARGE SCALE GENOMIC DNA]</scope>
    <source>
        <strain evidence="1 2">DSM 18107</strain>
    </source>
</reference>
<gene>
    <name evidence="1" type="ORF">CLV42_104563</name>
</gene>
<dbReference type="Proteomes" id="UP000240978">
    <property type="component" value="Unassembled WGS sequence"/>
</dbReference>
<sequence length="84" mass="9309">MSIFIKLHINHHYSADNGCCPSGTISILLDANPLNDVKNARKIAGVFVDGRWLGRRTIDAMPADLSRHNSAAKGDYDWKKTISK</sequence>
<proteinExistence type="predicted"/>
<comment type="caution">
    <text evidence="1">The sequence shown here is derived from an EMBL/GenBank/DDBJ whole genome shotgun (WGS) entry which is preliminary data.</text>
</comment>
<protein>
    <submittedName>
        <fullName evidence="1">Uncharacterized protein</fullName>
    </submittedName>
</protein>
<evidence type="ECO:0000313" key="2">
    <source>
        <dbReference type="Proteomes" id="UP000240978"/>
    </source>
</evidence>
<keyword evidence="2" id="KW-1185">Reference proteome</keyword>